<dbReference type="PANTHER" id="PTHR33332">
    <property type="entry name" value="REVERSE TRANSCRIPTASE DOMAIN-CONTAINING PROTEIN"/>
    <property type="match status" value="1"/>
</dbReference>
<comment type="similarity">
    <text evidence="1">Belongs to the beta type-B retroviral polymerase family. HERV class-II K(HML-2) pol subfamily.</text>
</comment>
<dbReference type="Gene3D" id="3.10.20.370">
    <property type="match status" value="1"/>
</dbReference>
<evidence type="ECO:0000256" key="2">
    <source>
        <dbReference type="ARBA" id="ARBA00012180"/>
    </source>
</evidence>
<dbReference type="EMBL" id="BAAFJT010000265">
    <property type="protein sequence ID" value="GAB0208523.1"/>
    <property type="molecule type" value="Genomic_DNA"/>
</dbReference>
<dbReference type="EC" id="3.1.26.4" evidence="2"/>
<sequence>MEKAELLTEVFASVFTGKCLSHTAQVTEGKGRDWENAEPPTVGEDQVREYLRNLKVHKSMGPDEMHPRVLRELADEVARPLSIIFEKSWQSSEVPTDWKRGNITPIFKKGKKEDPGNYRPVSLTSVPGKIMEQTLLETMLRHMETKEVIGDSQHGFTKGKSCLTNLVAFCDGVTVLMLGRATDVIYLDLCKAFDTVPHDILVSKLEGHGFDGWTTRWIRNWLDGRTQRIAVNSSMSKWRTVMSGIPQGSVTEGKGRDWENAEPPTVGEDQVREYLRNLKVHKSMGPDEMHPWVLRELSNKVARPLSIIFEKSWQSSEVPTDWKRGNITPIFKKGKKEDPGNYRPVSLTSVPGKIMEQTLLETMLRHMETKEVIGDSQHGFTKGKSCLTNLVAFCDGVTALVDKGRATDVIYLDLCKAFDTVPHDILVSKLEGHGFDGWTTRWIRNWLDGRTQRIAVNSSMSKWRTVMSGIPQGLERWASVNCMKFNKAKCKVLHVGRGNPKHNYRLGREWIESSPEEKDLGVLIDEMLNMSRQCALAAQKANHVLGCIKRVWPVRKPNGKWWLTIDYRRLNAGTSPLTAAVPNIAELIVTIQEQSHKILATIDVKDMFFMVPLQEGDEIDLHLHGKCPLPLLGRDLLSKLDAQITFKDEEIRLLIPESKAIEARVFMLHNSSKEEQIPEVVDNAVTPLAWASEVPRRSKLAELAKVTLKPGAKPVRQKQYPIKWEAQKGLEELITKFLEYGLLVECESEYSTPILPVRKSGGKEYRLVQDLRAINQIVQDICPVVANPYTLLTSLKEEHKWFTVLDLKDAFFCIPLDTKSQSIFAFEWESPATGLKTQLAWTVLPQGFKNSPTLFGNQLAKELEMWKKQNRGEGILLQYVDDILTAAGSKETCFEMTISLLNFLGQGGYRVSRNKAQIGKEAVIYLGFEISQGQRQLGNERKEAICQIPEPNSPKELRAFLGMIGWCRLWILNYGLYVKPLYEALKESKDQYLTWTPECHKSFKELKKALMMAPALGLPDLTKPVELFLHERQHLALGVLAQRLGSWKQPVGYFSKQLDTMSKGWPGCLRAVAATVLLIQEARKLTMGQKIVVYVPHMKILPRNWNMIACSTIEQVYSSRPDLKDEPLKDPDLELFTDGSSFVQEGRRMARYAVVTANKVLESGTLPANTSAQKAELVALKQALRMAEGKRVNIWTDSKYAFGVIHAHGAIWKERGLLSAQGSPTRHKEEVLQLLQDVQKPKEVAVMHCKAHQFGQMAVNVGNWLAAKAAKEAAGQGILALVPVKQMKIPNLKARYSKVDEQLAEHLKASQNAEGWWVTPENQVEGVEPWIHYTRVKKAPSDQWTSKQEGPLKLKLSRVQ</sequence>
<evidence type="ECO:0000256" key="3">
    <source>
        <dbReference type="ARBA" id="ARBA00023172"/>
    </source>
</evidence>
<protein>
    <recommendedName>
        <fullName evidence="2">ribonuclease H</fullName>
        <ecNumber evidence="2">3.1.26.4</ecNumber>
    </recommendedName>
</protein>
<comment type="caution">
    <text evidence="6">The sequence shown here is derived from an EMBL/GenBank/DDBJ whole genome shotgun (WGS) entry which is preliminary data.</text>
</comment>
<dbReference type="Gene3D" id="2.40.70.10">
    <property type="entry name" value="Acid Proteases"/>
    <property type="match status" value="1"/>
</dbReference>
<feature type="domain" description="Reverse transcriptase" evidence="4">
    <location>
        <begin position="311"/>
        <end position="567"/>
    </location>
</feature>
<dbReference type="Gene3D" id="2.30.30.850">
    <property type="match status" value="1"/>
</dbReference>
<dbReference type="PROSITE" id="PS50879">
    <property type="entry name" value="RNASE_H_1"/>
    <property type="match status" value="1"/>
</dbReference>
<accession>A0ABC9YEM7</accession>
<dbReference type="FunFam" id="3.30.70.270:FF:000020">
    <property type="entry name" value="Transposon Tf2-6 polyprotein-like Protein"/>
    <property type="match status" value="1"/>
</dbReference>
<dbReference type="CDD" id="cd09273">
    <property type="entry name" value="RNase_HI_RT_Bel"/>
    <property type="match status" value="1"/>
</dbReference>
<dbReference type="PROSITE" id="PS50878">
    <property type="entry name" value="RT_POL"/>
    <property type="match status" value="2"/>
</dbReference>
<dbReference type="InterPro" id="IPR012337">
    <property type="entry name" value="RNaseH-like_sf"/>
</dbReference>
<evidence type="ECO:0000259" key="4">
    <source>
        <dbReference type="PROSITE" id="PS50878"/>
    </source>
</evidence>
<feature type="domain" description="RNase H type-1" evidence="5">
    <location>
        <begin position="1129"/>
        <end position="1275"/>
    </location>
</feature>
<gene>
    <name evidence="6" type="ORF">GRJ2_003318000</name>
</gene>
<proteinExistence type="inferred from homology"/>
<dbReference type="Gene3D" id="3.30.70.270">
    <property type="match status" value="2"/>
</dbReference>
<dbReference type="CDD" id="cd01650">
    <property type="entry name" value="RT_nLTR_like"/>
    <property type="match status" value="2"/>
</dbReference>
<evidence type="ECO:0000313" key="6">
    <source>
        <dbReference type="EMBL" id="GAB0208523.1"/>
    </source>
</evidence>
<dbReference type="InterPro" id="IPR021109">
    <property type="entry name" value="Peptidase_aspartic_dom_sf"/>
</dbReference>
<dbReference type="Pfam" id="PF00075">
    <property type="entry name" value="RNase_H"/>
    <property type="match status" value="1"/>
</dbReference>
<reference evidence="6 7" key="1">
    <citation type="submission" date="2024-06" db="EMBL/GenBank/DDBJ databases">
        <title>The draft genome of Grus japonensis, version 3.</title>
        <authorList>
            <person name="Nabeshima K."/>
            <person name="Suzuki S."/>
            <person name="Onuma M."/>
        </authorList>
    </citation>
    <scope>NUCLEOTIDE SEQUENCE [LARGE SCALE GENOMIC DNA]</scope>
    <source>
        <strain evidence="6 7">451A</strain>
    </source>
</reference>
<feature type="domain" description="Reverse transcriptase" evidence="4">
    <location>
        <begin position="738"/>
        <end position="930"/>
    </location>
</feature>
<dbReference type="GO" id="GO:0004523">
    <property type="term" value="F:RNA-DNA hybrid ribonuclease activity"/>
    <property type="evidence" value="ECO:0007669"/>
    <property type="project" value="UniProtKB-EC"/>
</dbReference>
<dbReference type="InterPro" id="IPR000477">
    <property type="entry name" value="RT_dom"/>
</dbReference>
<dbReference type="InterPro" id="IPR002156">
    <property type="entry name" value="RNaseH_domain"/>
</dbReference>
<organism evidence="6 7">
    <name type="scientific">Grus japonensis</name>
    <name type="common">Japanese crane</name>
    <name type="synonym">Red-crowned crane</name>
    <dbReference type="NCBI Taxonomy" id="30415"/>
    <lineage>
        <taxon>Eukaryota</taxon>
        <taxon>Metazoa</taxon>
        <taxon>Chordata</taxon>
        <taxon>Craniata</taxon>
        <taxon>Vertebrata</taxon>
        <taxon>Euteleostomi</taxon>
        <taxon>Archelosauria</taxon>
        <taxon>Archosauria</taxon>
        <taxon>Dinosauria</taxon>
        <taxon>Saurischia</taxon>
        <taxon>Theropoda</taxon>
        <taxon>Coelurosauria</taxon>
        <taxon>Aves</taxon>
        <taxon>Neognathae</taxon>
        <taxon>Neoaves</taxon>
        <taxon>Gruiformes</taxon>
        <taxon>Gruidae</taxon>
        <taxon>Grus</taxon>
    </lineage>
</organism>
<dbReference type="InterPro" id="IPR036397">
    <property type="entry name" value="RNaseH_sf"/>
</dbReference>
<evidence type="ECO:0000313" key="7">
    <source>
        <dbReference type="Proteomes" id="UP001623348"/>
    </source>
</evidence>
<dbReference type="SUPFAM" id="SSF53098">
    <property type="entry name" value="Ribonuclease H-like"/>
    <property type="match status" value="1"/>
</dbReference>
<keyword evidence="3" id="KW-0233">DNA recombination</keyword>
<dbReference type="Pfam" id="PF00078">
    <property type="entry name" value="RVT_1"/>
    <property type="match status" value="3"/>
</dbReference>
<dbReference type="InterPro" id="IPR041577">
    <property type="entry name" value="RT_RNaseH_2"/>
</dbReference>
<dbReference type="Gene3D" id="3.10.10.10">
    <property type="entry name" value="HIV Type 1 Reverse Transcriptase, subunit A, domain 1"/>
    <property type="match status" value="2"/>
</dbReference>
<dbReference type="InterPro" id="IPR043502">
    <property type="entry name" value="DNA/RNA_pol_sf"/>
</dbReference>
<dbReference type="SUPFAM" id="SSF56672">
    <property type="entry name" value="DNA/RNA polymerases"/>
    <property type="match status" value="4"/>
</dbReference>
<dbReference type="InterPro" id="IPR043128">
    <property type="entry name" value="Rev_trsase/Diguanyl_cyclase"/>
</dbReference>
<dbReference type="Proteomes" id="UP001623348">
    <property type="component" value="Unassembled WGS sequence"/>
</dbReference>
<name>A0ABC9YEM7_GRUJA</name>
<keyword evidence="7" id="KW-1185">Reference proteome</keyword>
<evidence type="ECO:0000259" key="5">
    <source>
        <dbReference type="PROSITE" id="PS50879"/>
    </source>
</evidence>
<dbReference type="Gene3D" id="3.30.420.10">
    <property type="entry name" value="Ribonuclease H-like superfamily/Ribonuclease H"/>
    <property type="match status" value="1"/>
</dbReference>
<dbReference type="Pfam" id="PF17919">
    <property type="entry name" value="RT_RNaseH_2"/>
    <property type="match status" value="1"/>
</dbReference>
<dbReference type="GO" id="GO:0006310">
    <property type="term" value="P:DNA recombination"/>
    <property type="evidence" value="ECO:0007669"/>
    <property type="project" value="UniProtKB-KW"/>
</dbReference>
<evidence type="ECO:0000256" key="1">
    <source>
        <dbReference type="ARBA" id="ARBA00010879"/>
    </source>
</evidence>